<protein>
    <submittedName>
        <fullName evidence="1">Uncharacterized protein</fullName>
    </submittedName>
</protein>
<name>A0A8X6NK25_NEPPI</name>
<gene>
    <name evidence="1" type="ORF">NPIL_300861</name>
</gene>
<evidence type="ECO:0000313" key="2">
    <source>
        <dbReference type="Proteomes" id="UP000887013"/>
    </source>
</evidence>
<comment type="caution">
    <text evidence="1">The sequence shown here is derived from an EMBL/GenBank/DDBJ whole genome shotgun (WGS) entry which is preliminary data.</text>
</comment>
<sequence length="96" mass="10940">MLFVPLNVDSPSRFCWRGDTRPFDGKEVSSRRSEEVGSTLQDLWEVFYLIAAAEGVLCRLRKQTNKPGNPNLGFLLDAYLPSKGTASFSLSWKHFW</sequence>
<organism evidence="1 2">
    <name type="scientific">Nephila pilipes</name>
    <name type="common">Giant wood spider</name>
    <name type="synonym">Nephila maculata</name>
    <dbReference type="NCBI Taxonomy" id="299642"/>
    <lineage>
        <taxon>Eukaryota</taxon>
        <taxon>Metazoa</taxon>
        <taxon>Ecdysozoa</taxon>
        <taxon>Arthropoda</taxon>
        <taxon>Chelicerata</taxon>
        <taxon>Arachnida</taxon>
        <taxon>Araneae</taxon>
        <taxon>Araneomorphae</taxon>
        <taxon>Entelegynae</taxon>
        <taxon>Araneoidea</taxon>
        <taxon>Nephilidae</taxon>
        <taxon>Nephila</taxon>
    </lineage>
</organism>
<proteinExistence type="predicted"/>
<accession>A0A8X6NK25</accession>
<dbReference type="Proteomes" id="UP000887013">
    <property type="component" value="Unassembled WGS sequence"/>
</dbReference>
<keyword evidence="2" id="KW-1185">Reference proteome</keyword>
<dbReference type="EMBL" id="BMAW01105027">
    <property type="protein sequence ID" value="GFT17568.1"/>
    <property type="molecule type" value="Genomic_DNA"/>
</dbReference>
<reference evidence="1" key="1">
    <citation type="submission" date="2020-08" db="EMBL/GenBank/DDBJ databases">
        <title>Multicomponent nature underlies the extraordinary mechanical properties of spider dragline silk.</title>
        <authorList>
            <person name="Kono N."/>
            <person name="Nakamura H."/>
            <person name="Mori M."/>
            <person name="Yoshida Y."/>
            <person name="Ohtoshi R."/>
            <person name="Malay A.D."/>
            <person name="Moran D.A.P."/>
            <person name="Tomita M."/>
            <person name="Numata K."/>
            <person name="Arakawa K."/>
        </authorList>
    </citation>
    <scope>NUCLEOTIDE SEQUENCE</scope>
</reference>
<dbReference type="AlphaFoldDB" id="A0A8X6NK25"/>
<evidence type="ECO:0000313" key="1">
    <source>
        <dbReference type="EMBL" id="GFT17568.1"/>
    </source>
</evidence>